<feature type="signal peptide" evidence="1">
    <location>
        <begin position="1"/>
        <end position="20"/>
    </location>
</feature>
<proteinExistence type="predicted"/>
<dbReference type="Proteomes" id="UP001634394">
    <property type="component" value="Unassembled WGS sequence"/>
</dbReference>
<gene>
    <name evidence="2" type="ORF">ACJMK2_006117</name>
</gene>
<evidence type="ECO:0000313" key="2">
    <source>
        <dbReference type="EMBL" id="KAL3864433.1"/>
    </source>
</evidence>
<reference evidence="2 3" key="1">
    <citation type="submission" date="2024-11" db="EMBL/GenBank/DDBJ databases">
        <title>Chromosome-level genome assembly of the freshwater bivalve Anodonta woodiana.</title>
        <authorList>
            <person name="Chen X."/>
        </authorList>
    </citation>
    <scope>NUCLEOTIDE SEQUENCE [LARGE SCALE GENOMIC DNA]</scope>
    <source>
        <strain evidence="2">MN2024</strain>
        <tissue evidence="2">Gills</tissue>
    </source>
</reference>
<feature type="chain" id="PRO_5044764902" evidence="1">
    <location>
        <begin position="21"/>
        <end position="144"/>
    </location>
</feature>
<dbReference type="EMBL" id="JBJQND010000010">
    <property type="protein sequence ID" value="KAL3864433.1"/>
    <property type="molecule type" value="Genomic_DNA"/>
</dbReference>
<evidence type="ECO:0000256" key="1">
    <source>
        <dbReference type="SAM" id="SignalP"/>
    </source>
</evidence>
<accession>A0ABD3VV96</accession>
<protein>
    <submittedName>
        <fullName evidence="2">Uncharacterized protein</fullName>
    </submittedName>
</protein>
<keyword evidence="1" id="KW-0732">Signal</keyword>
<comment type="caution">
    <text evidence="2">The sequence shown here is derived from an EMBL/GenBank/DDBJ whole genome shotgun (WGS) entry which is preliminary data.</text>
</comment>
<dbReference type="AlphaFoldDB" id="A0ABD3VV96"/>
<sequence>MRHILYCMVIVVSVWPVLTAVRFDDPCEVFTVGVQNETTDLFANRSCGNGSVYWAYPRGSIRVHFISMDSEIFSICFSDWLIGSVLTFFDASTGKEHNMPHLGEKGHSEICTMPHQKEVVVRLQAPETLVYVAAVLYQTKRECS</sequence>
<keyword evidence="3" id="KW-1185">Reference proteome</keyword>
<organism evidence="2 3">
    <name type="scientific">Sinanodonta woodiana</name>
    <name type="common">Chinese pond mussel</name>
    <name type="synonym">Anodonta woodiana</name>
    <dbReference type="NCBI Taxonomy" id="1069815"/>
    <lineage>
        <taxon>Eukaryota</taxon>
        <taxon>Metazoa</taxon>
        <taxon>Spiralia</taxon>
        <taxon>Lophotrochozoa</taxon>
        <taxon>Mollusca</taxon>
        <taxon>Bivalvia</taxon>
        <taxon>Autobranchia</taxon>
        <taxon>Heteroconchia</taxon>
        <taxon>Palaeoheterodonta</taxon>
        <taxon>Unionida</taxon>
        <taxon>Unionoidea</taxon>
        <taxon>Unionidae</taxon>
        <taxon>Unioninae</taxon>
        <taxon>Sinanodonta</taxon>
    </lineage>
</organism>
<evidence type="ECO:0000313" key="3">
    <source>
        <dbReference type="Proteomes" id="UP001634394"/>
    </source>
</evidence>
<name>A0ABD3VV96_SINWO</name>